<keyword evidence="8 15" id="KW-0812">Transmembrane</keyword>
<evidence type="ECO:0000259" key="18">
    <source>
        <dbReference type="PROSITE" id="PS50885"/>
    </source>
</evidence>
<dbReference type="CDD" id="cd16922">
    <property type="entry name" value="HATPase_EvgS-ArcB-TorS-like"/>
    <property type="match status" value="1"/>
</dbReference>
<evidence type="ECO:0000256" key="13">
    <source>
        <dbReference type="PROSITE-ProRule" id="PRU00169"/>
    </source>
</evidence>
<dbReference type="PANTHER" id="PTHR45339:SF1">
    <property type="entry name" value="HYBRID SIGNAL TRANSDUCTION HISTIDINE KINASE J"/>
    <property type="match status" value="1"/>
</dbReference>
<keyword evidence="7" id="KW-0808">Transferase</keyword>
<dbReference type="InterPro" id="IPR005467">
    <property type="entry name" value="His_kinase_dom"/>
</dbReference>
<dbReference type="InterPro" id="IPR029151">
    <property type="entry name" value="Sensor-like_sf"/>
</dbReference>
<keyword evidence="15" id="KW-0472">Membrane</keyword>
<keyword evidence="9" id="KW-0418">Kinase</keyword>
<dbReference type="Pfam" id="PF00512">
    <property type="entry name" value="HisKA"/>
    <property type="match status" value="1"/>
</dbReference>
<organism evidence="19 20">
    <name type="scientific">Clostridium tanneri</name>
    <dbReference type="NCBI Taxonomy" id="3037988"/>
    <lineage>
        <taxon>Bacteria</taxon>
        <taxon>Bacillati</taxon>
        <taxon>Bacillota</taxon>
        <taxon>Clostridia</taxon>
        <taxon>Eubacteriales</taxon>
        <taxon>Clostridiaceae</taxon>
        <taxon>Clostridium</taxon>
    </lineage>
</organism>
<dbReference type="PANTHER" id="PTHR45339">
    <property type="entry name" value="HYBRID SIGNAL TRANSDUCTION HISTIDINE KINASE J"/>
    <property type="match status" value="1"/>
</dbReference>
<protein>
    <recommendedName>
        <fullName evidence="4">Stage 0 sporulation protein A homolog</fullName>
        <ecNumber evidence="3">2.7.13.3</ecNumber>
    </recommendedName>
</protein>
<evidence type="ECO:0000256" key="11">
    <source>
        <dbReference type="ARBA" id="ARBA00023012"/>
    </source>
</evidence>
<evidence type="ECO:0000256" key="10">
    <source>
        <dbReference type="ARBA" id="ARBA00022989"/>
    </source>
</evidence>
<feature type="domain" description="HAMP" evidence="18">
    <location>
        <begin position="356"/>
        <end position="408"/>
    </location>
</feature>
<evidence type="ECO:0000259" key="17">
    <source>
        <dbReference type="PROSITE" id="PS50110"/>
    </source>
</evidence>
<reference evidence="19 20" key="1">
    <citation type="submission" date="2023-04" db="EMBL/GenBank/DDBJ databases">
        <title>Clostridium tannerae sp. nov., isolated from the fecal material of an alpaca.</title>
        <authorList>
            <person name="Miller S."/>
            <person name="Hendry M."/>
            <person name="King J."/>
            <person name="Sankaranarayanan K."/>
            <person name="Lawson P.A."/>
        </authorList>
    </citation>
    <scope>NUCLEOTIDE SEQUENCE [LARGE SCALE GENOMIC DNA]</scope>
    <source>
        <strain evidence="19 20">A1-XYC3</strain>
    </source>
</reference>
<dbReference type="PROSITE" id="PS50110">
    <property type="entry name" value="RESPONSE_REGULATORY"/>
    <property type="match status" value="1"/>
</dbReference>
<dbReference type="PRINTS" id="PR00344">
    <property type="entry name" value="BCTRLSENSOR"/>
</dbReference>
<dbReference type="InterPro" id="IPR036097">
    <property type="entry name" value="HisK_dim/P_sf"/>
</dbReference>
<evidence type="ECO:0000256" key="8">
    <source>
        <dbReference type="ARBA" id="ARBA00022692"/>
    </source>
</evidence>
<feature type="coiled-coil region" evidence="14">
    <location>
        <begin position="407"/>
        <end position="441"/>
    </location>
</feature>
<dbReference type="CDD" id="cd17546">
    <property type="entry name" value="REC_hyHK_CKI1_RcsC-like"/>
    <property type="match status" value="1"/>
</dbReference>
<dbReference type="SUPFAM" id="SSF52172">
    <property type="entry name" value="CheY-like"/>
    <property type="match status" value="1"/>
</dbReference>
<keyword evidence="19" id="KW-0067">ATP-binding</keyword>
<dbReference type="InterPro" id="IPR003661">
    <property type="entry name" value="HisK_dim/P_dom"/>
</dbReference>
<sequence length="917" mass="104215">MNRKQSSIRFRISISFVVLMISTLIIIGTIIFSNWKTSSRSLIEQMENEAGKDILGEIDNLINVPLYINKVNHNLLQNQIIDIQDKEKRDTFFAGVIKSSSEEIYSFSYGMENGQYYGARKNKNNDIEIYRSNGETKGHSYYYSVTKDLTEGEFVQDFGEFDPRTRDWYKIAKEKGKPIFSPLYKHFVKEDLVLSAAYPIYDKEGILMGVLGTHVTLSTLNKFLKEITSNQVEAACIIEKNSGELVANSLEESNFSTSDDGKVKRRTIKEIENKSIIEAYELYKKSSNDNFVINRLNDKIHIKVSEYKREGLDWLIITAIPESFFTYPINKNIRISLVLSIVALLFSLVIYMKNTETFLKPINHLIDASEKFSKGDLLQRAKIFKNDEIGKLSTAFNAMAEELHLHINNLEEKVKGRTAELEKANTELKYAKIEAEKANKAKSQFIANISHEIRTPLNAVIGFSELLQSTIKDEKHKSYVETINTAGNNLLTLINDILDLSKIEAGKIELQYKPAKLKNVFKDIENIFRQKLQDKNVEFIINIQKGFPDSLLFDEVRVRQILLNLVGNAVKFTDKGYVKLSLKASAADEDSSSLDLRISVEDTGIGIPENERERIFEAFSQVSGQSIKKYGGTGLGLSITKKLTEMMEGKIFIDSTLGSGSAFHVEFYNVQVAATEEVLEDTYRACFENYNFSKEKVLIVDDIETNRLLLKELLSKVGITVIMAENGCEALKVCKEEKPTLIIMDLVMPVMDGFEASSKLKKTQELRNIPIIALSASAAQCISENCNFDDYLMKPVKVEQLMKKISRYINNRVKKETYDFSKSKVENIIIPSIDAKILTDLRNKISPLIEKLETSMIIGSVKNLASILSSFGKQHHLQFLSTIGEELMISAESYNIIKIKLQLEQIKNLILEYREVE</sequence>
<keyword evidence="6 13" id="KW-0597">Phosphoprotein</keyword>
<dbReference type="RefSeq" id="WP_318798231.1">
    <property type="nucleotide sequence ID" value="NZ_JARUJP010000012.1"/>
</dbReference>
<dbReference type="SUPFAM" id="SSF55874">
    <property type="entry name" value="ATPase domain of HSP90 chaperone/DNA topoisomerase II/histidine kinase"/>
    <property type="match status" value="1"/>
</dbReference>
<dbReference type="CDD" id="cd06225">
    <property type="entry name" value="HAMP"/>
    <property type="match status" value="1"/>
</dbReference>
<dbReference type="EC" id="2.7.13.3" evidence="3"/>
<evidence type="ECO:0000256" key="15">
    <source>
        <dbReference type="SAM" id="Phobius"/>
    </source>
</evidence>
<dbReference type="InterPro" id="IPR001789">
    <property type="entry name" value="Sig_transdc_resp-reg_receiver"/>
</dbReference>
<gene>
    <name evidence="19" type="ORF">P8V03_11585</name>
</gene>
<dbReference type="SUPFAM" id="SSF103190">
    <property type="entry name" value="Sensory domain-like"/>
    <property type="match status" value="1"/>
</dbReference>
<dbReference type="SMART" id="SM00387">
    <property type="entry name" value="HATPase_c"/>
    <property type="match status" value="1"/>
</dbReference>
<dbReference type="InterPro" id="IPR036890">
    <property type="entry name" value="HATPase_C_sf"/>
</dbReference>
<evidence type="ECO:0000256" key="4">
    <source>
        <dbReference type="ARBA" id="ARBA00018672"/>
    </source>
</evidence>
<dbReference type="SUPFAM" id="SSF47384">
    <property type="entry name" value="Homodimeric domain of signal transducing histidine kinase"/>
    <property type="match status" value="1"/>
</dbReference>
<dbReference type="InterPro" id="IPR003660">
    <property type="entry name" value="HAMP_dom"/>
</dbReference>
<dbReference type="SMART" id="SM00304">
    <property type="entry name" value="HAMP"/>
    <property type="match status" value="1"/>
</dbReference>
<evidence type="ECO:0000256" key="3">
    <source>
        <dbReference type="ARBA" id="ARBA00012438"/>
    </source>
</evidence>
<feature type="modified residue" description="4-aspartylphosphate" evidence="13">
    <location>
        <position position="745"/>
    </location>
</feature>
<keyword evidence="5" id="KW-1003">Cell membrane</keyword>
<dbReference type="SMART" id="SM00388">
    <property type="entry name" value="HisKA"/>
    <property type="match status" value="1"/>
</dbReference>
<evidence type="ECO:0000256" key="14">
    <source>
        <dbReference type="SAM" id="Coils"/>
    </source>
</evidence>
<dbReference type="CDD" id="cd00082">
    <property type="entry name" value="HisKA"/>
    <property type="match status" value="1"/>
</dbReference>
<dbReference type="Pfam" id="PF00072">
    <property type="entry name" value="Response_reg"/>
    <property type="match status" value="1"/>
</dbReference>
<evidence type="ECO:0000256" key="1">
    <source>
        <dbReference type="ARBA" id="ARBA00000085"/>
    </source>
</evidence>
<dbReference type="Gene3D" id="3.40.50.2300">
    <property type="match status" value="1"/>
</dbReference>
<dbReference type="Gene3D" id="1.10.287.130">
    <property type="match status" value="1"/>
</dbReference>
<evidence type="ECO:0000256" key="2">
    <source>
        <dbReference type="ARBA" id="ARBA00004651"/>
    </source>
</evidence>
<evidence type="ECO:0000256" key="12">
    <source>
        <dbReference type="ARBA" id="ARBA00024867"/>
    </source>
</evidence>
<dbReference type="Pfam" id="PF22673">
    <property type="entry name" value="MCP-like_PDC_1"/>
    <property type="match status" value="1"/>
</dbReference>
<keyword evidence="19" id="KW-0547">Nucleotide-binding</keyword>
<dbReference type="SUPFAM" id="SSF158472">
    <property type="entry name" value="HAMP domain-like"/>
    <property type="match status" value="1"/>
</dbReference>
<dbReference type="Gene3D" id="6.10.340.10">
    <property type="match status" value="1"/>
</dbReference>
<feature type="domain" description="Response regulatory" evidence="17">
    <location>
        <begin position="696"/>
        <end position="809"/>
    </location>
</feature>
<dbReference type="Proteomes" id="UP001281656">
    <property type="component" value="Unassembled WGS sequence"/>
</dbReference>
<dbReference type="Gene3D" id="3.30.450.20">
    <property type="entry name" value="PAS domain"/>
    <property type="match status" value="1"/>
</dbReference>
<name>A0ABU4JV28_9CLOT</name>
<dbReference type="InterPro" id="IPR003594">
    <property type="entry name" value="HATPase_dom"/>
</dbReference>
<evidence type="ECO:0000256" key="6">
    <source>
        <dbReference type="ARBA" id="ARBA00022553"/>
    </source>
</evidence>
<dbReference type="Pfam" id="PF02518">
    <property type="entry name" value="HATPase_c"/>
    <property type="match status" value="1"/>
</dbReference>
<comment type="subcellular location">
    <subcellularLocation>
        <location evidence="2">Cell membrane</location>
        <topology evidence="2">Multi-pass membrane protein</topology>
    </subcellularLocation>
</comment>
<dbReference type="Pfam" id="PF00672">
    <property type="entry name" value="HAMP"/>
    <property type="match status" value="1"/>
</dbReference>
<keyword evidence="11" id="KW-0902">Two-component regulatory system</keyword>
<dbReference type="PROSITE" id="PS50885">
    <property type="entry name" value="HAMP"/>
    <property type="match status" value="1"/>
</dbReference>
<evidence type="ECO:0000256" key="9">
    <source>
        <dbReference type="ARBA" id="ARBA00022777"/>
    </source>
</evidence>
<dbReference type="PROSITE" id="PS50109">
    <property type="entry name" value="HIS_KIN"/>
    <property type="match status" value="1"/>
</dbReference>
<evidence type="ECO:0000313" key="20">
    <source>
        <dbReference type="Proteomes" id="UP001281656"/>
    </source>
</evidence>
<feature type="transmembrane region" description="Helical" evidence="15">
    <location>
        <begin position="12"/>
        <end position="35"/>
    </location>
</feature>
<accession>A0ABU4JV28</accession>
<dbReference type="GO" id="GO:0005524">
    <property type="term" value="F:ATP binding"/>
    <property type="evidence" value="ECO:0007669"/>
    <property type="project" value="UniProtKB-KW"/>
</dbReference>
<dbReference type="InterPro" id="IPR004358">
    <property type="entry name" value="Sig_transdc_His_kin-like_C"/>
</dbReference>
<keyword evidence="10 15" id="KW-1133">Transmembrane helix</keyword>
<dbReference type="CDD" id="cd12913">
    <property type="entry name" value="PDC1_MCP_like"/>
    <property type="match status" value="1"/>
</dbReference>
<comment type="caution">
    <text evidence="19">The sequence shown here is derived from an EMBL/GenBank/DDBJ whole genome shotgun (WGS) entry which is preliminary data.</text>
</comment>
<evidence type="ECO:0000256" key="5">
    <source>
        <dbReference type="ARBA" id="ARBA00022475"/>
    </source>
</evidence>
<keyword evidence="14" id="KW-0175">Coiled coil</keyword>
<proteinExistence type="predicted"/>
<comment type="catalytic activity">
    <reaction evidence="1">
        <text>ATP + protein L-histidine = ADP + protein N-phospho-L-histidine.</text>
        <dbReference type="EC" id="2.7.13.3"/>
    </reaction>
</comment>
<comment type="function">
    <text evidence="12">May play the central regulatory role in sporulation. It may be an element of the effector pathway responsible for the activation of sporulation genes in response to nutritional stress. Spo0A may act in concert with spo0H (a sigma factor) to control the expression of some genes that are critical to the sporulation process.</text>
</comment>
<dbReference type="InterPro" id="IPR011006">
    <property type="entry name" value="CheY-like_superfamily"/>
</dbReference>
<keyword evidence="20" id="KW-1185">Reference proteome</keyword>
<dbReference type="EMBL" id="JARUJP010000012">
    <property type="protein sequence ID" value="MDW8801788.1"/>
    <property type="molecule type" value="Genomic_DNA"/>
</dbReference>
<evidence type="ECO:0000313" key="19">
    <source>
        <dbReference type="EMBL" id="MDW8801788.1"/>
    </source>
</evidence>
<dbReference type="SMART" id="SM00448">
    <property type="entry name" value="REC"/>
    <property type="match status" value="1"/>
</dbReference>
<feature type="domain" description="Histidine kinase" evidence="16">
    <location>
        <begin position="448"/>
        <end position="671"/>
    </location>
</feature>
<dbReference type="Gene3D" id="3.30.565.10">
    <property type="entry name" value="Histidine kinase-like ATPase, C-terminal domain"/>
    <property type="match status" value="1"/>
</dbReference>
<evidence type="ECO:0000256" key="7">
    <source>
        <dbReference type="ARBA" id="ARBA00022679"/>
    </source>
</evidence>
<evidence type="ECO:0000259" key="16">
    <source>
        <dbReference type="PROSITE" id="PS50109"/>
    </source>
</evidence>